<sequence length="388" mass="44021">MNTTGTLKAKVERGVYRHHLRQLFPWITASQLNRAETFREGIIGRTAGYGIALYNPAKKILLTSEKMEELLTREERLSYFPKMAIQSHSRRAMWIIAADGKVIEFKGKTPPQFNQDKRNPNSGDPEGLLSYAAARKEAEGLRMIGAIESGATNLADLFPVYEGYGQLYRAETSNARYFPWLRIDSPVEVTRFLAELEGISIERFLFESGERLGRQLRKLHDAGYTLHNPLREGIVGGTNIRKPIWYSSLHSANVEIHGNLIDTEGMRTFEEAETLFWRRVNDEPGALQSDRERALFESGVVPLPYYSRLCDFQRFLGGVDRLEKSIAGVLGKALFLRMFLGLMEGYYPGRINGDKLTRATARLARQEKISRIDLGTTHGILYQLEKAA</sequence>
<dbReference type="EMBL" id="MEUG01000001">
    <property type="protein sequence ID" value="OGC28419.1"/>
    <property type="molecule type" value="Genomic_DNA"/>
</dbReference>
<organism evidence="1 2">
    <name type="scientific">candidate division WOR-1 bacterium RIFOXYC12_FULL_54_18</name>
    <dbReference type="NCBI Taxonomy" id="1802584"/>
    <lineage>
        <taxon>Bacteria</taxon>
        <taxon>Bacillati</taxon>
        <taxon>Saganbacteria</taxon>
    </lineage>
</organism>
<evidence type="ECO:0000313" key="2">
    <source>
        <dbReference type="Proteomes" id="UP000178602"/>
    </source>
</evidence>
<comment type="caution">
    <text evidence="1">The sequence shown here is derived from an EMBL/GenBank/DDBJ whole genome shotgun (WGS) entry which is preliminary data.</text>
</comment>
<reference evidence="1 2" key="1">
    <citation type="journal article" date="2016" name="Nat. Commun.">
        <title>Thousands of microbial genomes shed light on interconnected biogeochemical processes in an aquifer system.</title>
        <authorList>
            <person name="Anantharaman K."/>
            <person name="Brown C.T."/>
            <person name="Hug L.A."/>
            <person name="Sharon I."/>
            <person name="Castelle C.J."/>
            <person name="Probst A.J."/>
            <person name="Thomas B.C."/>
            <person name="Singh A."/>
            <person name="Wilkins M.J."/>
            <person name="Karaoz U."/>
            <person name="Brodie E.L."/>
            <person name="Williams K.H."/>
            <person name="Hubbard S.S."/>
            <person name="Banfield J.F."/>
        </authorList>
    </citation>
    <scope>NUCLEOTIDE SEQUENCE [LARGE SCALE GENOMIC DNA]</scope>
</reference>
<protein>
    <submittedName>
        <fullName evidence="1">Uncharacterized protein</fullName>
    </submittedName>
</protein>
<dbReference type="Proteomes" id="UP000178602">
    <property type="component" value="Unassembled WGS sequence"/>
</dbReference>
<proteinExistence type="predicted"/>
<dbReference type="AlphaFoldDB" id="A0A1F4T7B9"/>
<name>A0A1F4T7B9_UNCSA</name>
<gene>
    <name evidence="1" type="ORF">A3K49_05550</name>
</gene>
<accession>A0A1F4T7B9</accession>
<evidence type="ECO:0000313" key="1">
    <source>
        <dbReference type="EMBL" id="OGC28419.1"/>
    </source>
</evidence>